<dbReference type="InterPro" id="IPR000834">
    <property type="entry name" value="Peptidase_M14"/>
</dbReference>
<comment type="caution">
    <text evidence="1">Lacks conserved residue(s) required for the propagation of feature annotation.</text>
</comment>
<name>A0ABU8EPH1_9GAMM</name>
<dbReference type="Pfam" id="PF00246">
    <property type="entry name" value="Peptidase_M14"/>
    <property type="match status" value="1"/>
</dbReference>
<dbReference type="RefSeq" id="WP_336434673.1">
    <property type="nucleotide sequence ID" value="NZ_JBAWKS010000001.1"/>
</dbReference>
<proteinExistence type="inferred from homology"/>
<accession>A0ABU8EPH1</accession>
<evidence type="ECO:0000259" key="2">
    <source>
        <dbReference type="PROSITE" id="PS52035"/>
    </source>
</evidence>
<evidence type="ECO:0000313" key="4">
    <source>
        <dbReference type="Proteomes" id="UP001382455"/>
    </source>
</evidence>
<dbReference type="EMBL" id="JBAWKS010000001">
    <property type="protein sequence ID" value="MEI4548870.1"/>
    <property type="molecule type" value="Genomic_DNA"/>
</dbReference>
<dbReference type="CDD" id="cd06231">
    <property type="entry name" value="M14_REP34-like"/>
    <property type="match status" value="1"/>
</dbReference>
<comment type="similarity">
    <text evidence="1">Belongs to the peptidase M14 family.</text>
</comment>
<protein>
    <submittedName>
        <fullName evidence="3">M14 family metallocarboxypeptidase</fullName>
    </submittedName>
</protein>
<evidence type="ECO:0000313" key="3">
    <source>
        <dbReference type="EMBL" id="MEI4548870.1"/>
    </source>
</evidence>
<feature type="domain" description="Peptidase M14" evidence="2">
    <location>
        <begin position="21"/>
        <end position="302"/>
    </location>
</feature>
<organism evidence="3 4">
    <name type="scientific">Pseudoalteromonas spongiae</name>
    <dbReference type="NCBI Taxonomy" id="298657"/>
    <lineage>
        <taxon>Bacteria</taxon>
        <taxon>Pseudomonadati</taxon>
        <taxon>Pseudomonadota</taxon>
        <taxon>Gammaproteobacteria</taxon>
        <taxon>Alteromonadales</taxon>
        <taxon>Pseudoalteromonadaceae</taxon>
        <taxon>Pseudoalteromonas</taxon>
    </lineage>
</organism>
<sequence>MSSHYPIGIPGQKWNDAEKSQWLNQQQKKRDYNQLVVSQINQLTDAFDIESYGQLPYGDDLTLFALRSKSWQQDKPCVLITGGVHGYETSGVMGALAFAKNDVKDFADAFNFVILPCISPWGFETINRWNSYAVDPNRSFFNGSPAPESQAVLNYLSKLNCDFLMHIDLHETTDTDNSEFRPALAARDGAQHTNWNIPDGFYLVGDSKRPQAAFQKAIIESVEQVTHIAPADENGELIGVAISQFGVCNYDCKGLSLCAGITDATYVTTTEVYPDSPKADEQNCIDAQVAAIRGGLNYLKAL</sequence>
<gene>
    <name evidence="3" type="ORF">WAE96_03980</name>
</gene>
<dbReference type="Proteomes" id="UP001382455">
    <property type="component" value="Unassembled WGS sequence"/>
</dbReference>
<evidence type="ECO:0000256" key="1">
    <source>
        <dbReference type="PROSITE-ProRule" id="PRU01379"/>
    </source>
</evidence>
<dbReference type="PROSITE" id="PS52035">
    <property type="entry name" value="PEPTIDASE_M14"/>
    <property type="match status" value="1"/>
</dbReference>
<keyword evidence="4" id="KW-1185">Reference proteome</keyword>
<dbReference type="SUPFAM" id="SSF53187">
    <property type="entry name" value="Zn-dependent exopeptidases"/>
    <property type="match status" value="1"/>
</dbReference>
<reference evidence="3 4" key="1">
    <citation type="submission" date="2023-12" db="EMBL/GenBank/DDBJ databases">
        <title>Friends and Foes: Symbiotic and Algicidal bacterial influence on Karenia brevis blooms.</title>
        <authorList>
            <person name="Fei C."/>
            <person name="Mohamed A.R."/>
            <person name="Booker A."/>
            <person name="Arshad M."/>
            <person name="Klass S."/>
            <person name="Ahn S."/>
            <person name="Gilbert P.M."/>
            <person name="Heil C.A."/>
            <person name="Martinez J.M."/>
            <person name="Amin S.A."/>
        </authorList>
    </citation>
    <scope>NUCLEOTIDE SEQUENCE [LARGE SCALE GENOMIC DNA]</scope>
    <source>
        <strain evidence="3 4">CE15</strain>
    </source>
</reference>
<comment type="caution">
    <text evidence="3">The sequence shown here is derived from an EMBL/GenBank/DDBJ whole genome shotgun (WGS) entry which is preliminary data.</text>
</comment>
<dbReference type="Gene3D" id="3.40.630.10">
    <property type="entry name" value="Zn peptidases"/>
    <property type="match status" value="1"/>
</dbReference>